<feature type="transmembrane region" description="Helical" evidence="1">
    <location>
        <begin position="181"/>
        <end position="199"/>
    </location>
</feature>
<comment type="caution">
    <text evidence="2">The sequence shown here is derived from an EMBL/GenBank/DDBJ whole genome shotgun (WGS) entry which is preliminary data.</text>
</comment>
<keyword evidence="1" id="KW-0472">Membrane</keyword>
<evidence type="ECO:0000313" key="2">
    <source>
        <dbReference type="EMBL" id="MBC3765699.1"/>
    </source>
</evidence>
<sequence length="335" mass="37945">MENLTTRLQQAVDEGIIEQAQYSPLVQFLQLPEQSPHIKGKFDLSHTVWFLGAALLLFACIIMAVWVEDEFNNDGLVFLYAIYVAGFYTASRYFYHHQMRFLSALLLTSVVLLTPIWLTLTAELMLGITGDSLYSMFCLLLICTAGMGLHSYRFPLLIVPVYGATIGLLYLWFDVDLTSKIFWLITGWLTIALAWFANLQTTMNMTFWLNKIAAAAITYGLSMFVDKQANIIDINLVWICVALLIVSVYLRYPSFVMGASIGIVTYLNYLVWDLYSDYIWAIALVIAIQACLLIAAGVSTFKHRQKIDLLINRYCPLLLVKIRPTPLPEPLSFGV</sequence>
<name>A0A8J6LXN0_9ALTE</name>
<evidence type="ECO:0000313" key="3">
    <source>
        <dbReference type="Proteomes" id="UP000601768"/>
    </source>
</evidence>
<feature type="transmembrane region" description="Helical" evidence="1">
    <location>
        <begin position="156"/>
        <end position="175"/>
    </location>
</feature>
<feature type="transmembrane region" description="Helical" evidence="1">
    <location>
        <begin position="102"/>
        <end position="120"/>
    </location>
</feature>
<dbReference type="EMBL" id="JACNEP010000005">
    <property type="protein sequence ID" value="MBC3765699.1"/>
    <property type="molecule type" value="Genomic_DNA"/>
</dbReference>
<feature type="transmembrane region" description="Helical" evidence="1">
    <location>
        <begin position="132"/>
        <end position="149"/>
    </location>
</feature>
<feature type="transmembrane region" description="Helical" evidence="1">
    <location>
        <begin position="78"/>
        <end position="95"/>
    </location>
</feature>
<dbReference type="Proteomes" id="UP000601768">
    <property type="component" value="Unassembled WGS sequence"/>
</dbReference>
<keyword evidence="3" id="KW-1185">Reference proteome</keyword>
<proteinExistence type="predicted"/>
<evidence type="ECO:0000256" key="1">
    <source>
        <dbReference type="SAM" id="Phobius"/>
    </source>
</evidence>
<feature type="transmembrane region" description="Helical" evidence="1">
    <location>
        <begin position="206"/>
        <end position="225"/>
    </location>
</feature>
<feature type="transmembrane region" description="Helical" evidence="1">
    <location>
        <begin position="231"/>
        <end position="250"/>
    </location>
</feature>
<dbReference type="RefSeq" id="WP_186506179.1">
    <property type="nucleotide sequence ID" value="NZ_JACNEP010000005.1"/>
</dbReference>
<evidence type="ECO:0008006" key="4">
    <source>
        <dbReference type="Google" id="ProtNLM"/>
    </source>
</evidence>
<feature type="transmembrane region" description="Helical" evidence="1">
    <location>
        <begin position="48"/>
        <end position="66"/>
    </location>
</feature>
<protein>
    <recommendedName>
        <fullName evidence="4">DUF2157 domain-containing protein</fullName>
    </recommendedName>
</protein>
<dbReference type="AlphaFoldDB" id="A0A8J6LXN0"/>
<organism evidence="2 3">
    <name type="scientific">Neptunicella marina</name>
    <dbReference type="NCBI Taxonomy" id="2125989"/>
    <lineage>
        <taxon>Bacteria</taxon>
        <taxon>Pseudomonadati</taxon>
        <taxon>Pseudomonadota</taxon>
        <taxon>Gammaproteobacteria</taxon>
        <taxon>Alteromonadales</taxon>
        <taxon>Alteromonadaceae</taxon>
        <taxon>Neptunicella</taxon>
    </lineage>
</organism>
<feature type="transmembrane region" description="Helical" evidence="1">
    <location>
        <begin position="255"/>
        <end position="272"/>
    </location>
</feature>
<keyword evidence="1" id="KW-1133">Transmembrane helix</keyword>
<reference evidence="2" key="1">
    <citation type="journal article" date="2018" name="Int. J. Syst. Evol. Microbiol.">
        <title>Neptunicella marina gen. nov., sp. nov., isolated from surface seawater.</title>
        <authorList>
            <person name="Liu X."/>
            <person name="Lai Q."/>
            <person name="Du Y."/>
            <person name="Zhang X."/>
            <person name="Liu Z."/>
            <person name="Sun F."/>
            <person name="Shao Z."/>
        </authorList>
    </citation>
    <scope>NUCLEOTIDE SEQUENCE</scope>
    <source>
        <strain evidence="2">S27-2</strain>
    </source>
</reference>
<reference evidence="2" key="2">
    <citation type="submission" date="2020-08" db="EMBL/GenBank/DDBJ databases">
        <authorList>
            <person name="Lai Q."/>
        </authorList>
    </citation>
    <scope>NUCLEOTIDE SEQUENCE</scope>
    <source>
        <strain evidence="2">S27-2</strain>
    </source>
</reference>
<accession>A0A8J6LXN0</accession>
<feature type="transmembrane region" description="Helical" evidence="1">
    <location>
        <begin position="278"/>
        <end position="301"/>
    </location>
</feature>
<gene>
    <name evidence="2" type="ORF">H8B19_07415</name>
</gene>
<keyword evidence="1" id="KW-0812">Transmembrane</keyword>